<keyword evidence="4" id="KW-1185">Reference proteome</keyword>
<gene>
    <name evidence="3" type="ORF">RCO7_03821</name>
</gene>
<protein>
    <recommendedName>
        <fullName evidence="2">Heterokaryon incompatibility domain-containing protein</fullName>
    </recommendedName>
</protein>
<evidence type="ECO:0000256" key="1">
    <source>
        <dbReference type="SAM" id="MobiDB-lite"/>
    </source>
</evidence>
<dbReference type="Pfam" id="PF06985">
    <property type="entry name" value="HET"/>
    <property type="match status" value="1"/>
</dbReference>
<feature type="domain" description="Heterokaryon incompatibility" evidence="2">
    <location>
        <begin position="39"/>
        <end position="109"/>
    </location>
</feature>
<reference evidence="4" key="1">
    <citation type="submission" date="2016-03" db="EMBL/GenBank/DDBJ databases">
        <authorList>
            <person name="Ploux O."/>
        </authorList>
    </citation>
    <scope>NUCLEOTIDE SEQUENCE [LARGE SCALE GENOMIC DNA]</scope>
    <source>
        <strain evidence="4">UK7</strain>
    </source>
</reference>
<dbReference type="PANTHER" id="PTHR33112">
    <property type="entry name" value="DOMAIN PROTEIN, PUTATIVE-RELATED"/>
    <property type="match status" value="1"/>
</dbReference>
<dbReference type="InParanoid" id="A0A1E1LM16"/>
<evidence type="ECO:0000313" key="3">
    <source>
        <dbReference type="EMBL" id="CZT11531.1"/>
    </source>
</evidence>
<organism evidence="3 4">
    <name type="scientific">Rhynchosporium graminicola</name>
    <dbReference type="NCBI Taxonomy" id="2792576"/>
    <lineage>
        <taxon>Eukaryota</taxon>
        <taxon>Fungi</taxon>
        <taxon>Dikarya</taxon>
        <taxon>Ascomycota</taxon>
        <taxon>Pezizomycotina</taxon>
        <taxon>Leotiomycetes</taxon>
        <taxon>Helotiales</taxon>
        <taxon>Ploettnerulaceae</taxon>
        <taxon>Rhynchosporium</taxon>
    </lineage>
</organism>
<dbReference type="AlphaFoldDB" id="A0A1E1LM16"/>
<dbReference type="PANTHER" id="PTHR33112:SF10">
    <property type="entry name" value="TOL"/>
    <property type="match status" value="1"/>
</dbReference>
<dbReference type="InterPro" id="IPR010730">
    <property type="entry name" value="HET"/>
</dbReference>
<dbReference type="STRING" id="914237.A0A1E1LM16"/>
<accession>A0A1E1LM16</accession>
<evidence type="ECO:0000313" key="4">
    <source>
        <dbReference type="Proteomes" id="UP000178129"/>
    </source>
</evidence>
<proteinExistence type="predicted"/>
<dbReference type="EMBL" id="FJUW01000062">
    <property type="protein sequence ID" value="CZT11531.1"/>
    <property type="molecule type" value="Genomic_DNA"/>
</dbReference>
<comment type="caution">
    <text evidence="3">The sequence shown here is derived from an EMBL/GenBank/DDBJ whole genome shotgun (WGS) entry which is preliminary data.</text>
</comment>
<evidence type="ECO:0000259" key="2">
    <source>
        <dbReference type="Pfam" id="PF06985"/>
    </source>
</evidence>
<dbReference type="Proteomes" id="UP000178129">
    <property type="component" value="Unassembled WGS sequence"/>
</dbReference>
<feature type="region of interest" description="Disordered" evidence="1">
    <location>
        <begin position="100"/>
        <end position="121"/>
    </location>
</feature>
<sequence length="121" mass="13877">MDWIRLCDEGRCLRIGGCCVDPNRARMPPWEDRRTKGSPVTELPQPIQDTIQAARKLDQRYLCIDSTCINQDNHEDWNTGYKKMEAVFQDAYYTIAATSAEESTKGFPNRPLLAEDSNYVT</sequence>
<name>A0A1E1LM16_9HELO</name>